<evidence type="ECO:0000256" key="1">
    <source>
        <dbReference type="ARBA" id="ARBA00004496"/>
    </source>
</evidence>
<dbReference type="GO" id="GO:0005829">
    <property type="term" value="C:cytosol"/>
    <property type="evidence" value="ECO:0007669"/>
    <property type="project" value="GOC"/>
</dbReference>
<gene>
    <name evidence="6 9" type="primary">frr</name>
    <name evidence="9" type="ORF">KL86DES1_21508</name>
</gene>
<sequence>MDIDSILLDAEDRMEKALAALDREFAKLRTGRATTALVDGIKADYYGTPTPISQMASVAVPDSRTLTIQPWDKGGIALIEKAILKSDLGLTPVNDGKVVRIVMPPLTEERRKDLSKVARKYSEDAKVAVRNVRRDANDSLKKLEKDKVITEDDQKRATEDVQKLTDKYVADVDKKCAAKEKEIMEI</sequence>
<dbReference type="Gene3D" id="3.30.1360.40">
    <property type="match status" value="1"/>
</dbReference>
<dbReference type="GO" id="GO:0002184">
    <property type="term" value="P:cytoplasmic translational termination"/>
    <property type="evidence" value="ECO:0007669"/>
    <property type="project" value="TreeGrafter"/>
</dbReference>
<dbReference type="GO" id="GO:0043023">
    <property type="term" value="F:ribosomal large subunit binding"/>
    <property type="evidence" value="ECO:0007669"/>
    <property type="project" value="TreeGrafter"/>
</dbReference>
<dbReference type="CDD" id="cd00520">
    <property type="entry name" value="RRF"/>
    <property type="match status" value="1"/>
</dbReference>
<dbReference type="Gene3D" id="1.10.132.20">
    <property type="entry name" value="Ribosome-recycling factor"/>
    <property type="match status" value="1"/>
</dbReference>
<feature type="coiled-coil region" evidence="7">
    <location>
        <begin position="126"/>
        <end position="160"/>
    </location>
</feature>
<keyword evidence="3 6" id="KW-0963">Cytoplasm</keyword>
<organism evidence="9">
    <name type="scientific">uncultured Desulfovibrio sp</name>
    <dbReference type="NCBI Taxonomy" id="167968"/>
    <lineage>
        <taxon>Bacteria</taxon>
        <taxon>Pseudomonadati</taxon>
        <taxon>Thermodesulfobacteriota</taxon>
        <taxon>Desulfovibrionia</taxon>
        <taxon>Desulfovibrionales</taxon>
        <taxon>Desulfovibrionaceae</taxon>
        <taxon>Desulfovibrio</taxon>
        <taxon>environmental samples</taxon>
    </lineage>
</organism>
<comment type="similarity">
    <text evidence="2 6">Belongs to the RRF family.</text>
</comment>
<dbReference type="PANTHER" id="PTHR20982">
    <property type="entry name" value="RIBOSOME RECYCLING FACTOR"/>
    <property type="match status" value="1"/>
</dbReference>
<dbReference type="NCBIfam" id="TIGR00496">
    <property type="entry name" value="frr"/>
    <property type="match status" value="1"/>
</dbReference>
<dbReference type="AlphaFoldDB" id="A0A212L8G6"/>
<dbReference type="PANTHER" id="PTHR20982:SF3">
    <property type="entry name" value="MITOCHONDRIAL RIBOSOME RECYCLING FACTOR PSEUDO 1"/>
    <property type="match status" value="1"/>
</dbReference>
<evidence type="ECO:0000256" key="2">
    <source>
        <dbReference type="ARBA" id="ARBA00005912"/>
    </source>
</evidence>
<evidence type="ECO:0000256" key="3">
    <source>
        <dbReference type="ARBA" id="ARBA00022490"/>
    </source>
</evidence>
<dbReference type="EMBL" id="FMJC01000002">
    <property type="protein sequence ID" value="SCM73767.1"/>
    <property type="molecule type" value="Genomic_DNA"/>
</dbReference>
<dbReference type="Pfam" id="PF01765">
    <property type="entry name" value="RRF"/>
    <property type="match status" value="1"/>
</dbReference>
<protein>
    <recommendedName>
        <fullName evidence="6">Ribosome-recycling factor</fullName>
        <shortName evidence="6">RRF</shortName>
    </recommendedName>
    <alternativeName>
        <fullName evidence="6">Ribosome-releasing factor</fullName>
    </alternativeName>
</protein>
<comment type="function">
    <text evidence="5 6">Responsible for the release of ribosomes from messenger RNA at the termination of protein biosynthesis. May increase the efficiency of translation by recycling ribosomes from one round of translation to another.</text>
</comment>
<dbReference type="FunFam" id="1.10.132.20:FF:000001">
    <property type="entry name" value="Ribosome-recycling factor"/>
    <property type="match status" value="1"/>
</dbReference>
<dbReference type="InterPro" id="IPR023584">
    <property type="entry name" value="Ribosome_recyc_fac_dom"/>
</dbReference>
<comment type="subcellular location">
    <subcellularLocation>
        <location evidence="1 6">Cytoplasm</location>
    </subcellularLocation>
</comment>
<name>A0A212L8G6_9BACT</name>
<dbReference type="RefSeq" id="WP_179980837.1">
    <property type="nucleotide sequence ID" value="NZ_LT608333.1"/>
</dbReference>
<keyword evidence="7" id="KW-0175">Coiled coil</keyword>
<proteinExistence type="inferred from homology"/>
<dbReference type="InterPro" id="IPR002661">
    <property type="entry name" value="Ribosome_recyc_fac"/>
</dbReference>
<dbReference type="FunFam" id="3.30.1360.40:FF:000001">
    <property type="entry name" value="Ribosome-recycling factor"/>
    <property type="match status" value="1"/>
</dbReference>
<evidence type="ECO:0000256" key="4">
    <source>
        <dbReference type="ARBA" id="ARBA00022917"/>
    </source>
</evidence>
<dbReference type="SUPFAM" id="SSF55194">
    <property type="entry name" value="Ribosome recycling factor, RRF"/>
    <property type="match status" value="1"/>
</dbReference>
<evidence type="ECO:0000256" key="6">
    <source>
        <dbReference type="HAMAP-Rule" id="MF_00040"/>
    </source>
</evidence>
<evidence type="ECO:0000313" key="9">
    <source>
        <dbReference type="EMBL" id="SCM73767.1"/>
    </source>
</evidence>
<evidence type="ECO:0000259" key="8">
    <source>
        <dbReference type="Pfam" id="PF01765"/>
    </source>
</evidence>
<dbReference type="HAMAP" id="MF_00040">
    <property type="entry name" value="RRF"/>
    <property type="match status" value="1"/>
</dbReference>
<dbReference type="InterPro" id="IPR036191">
    <property type="entry name" value="RRF_sf"/>
</dbReference>
<feature type="domain" description="Ribosome recycling factor" evidence="8">
    <location>
        <begin position="22"/>
        <end position="184"/>
    </location>
</feature>
<reference evidence="9" key="1">
    <citation type="submission" date="2016-08" db="EMBL/GenBank/DDBJ databases">
        <authorList>
            <person name="Seilhamer J.J."/>
        </authorList>
    </citation>
    <scope>NUCLEOTIDE SEQUENCE</scope>
    <source>
        <strain evidence="9">86-1</strain>
    </source>
</reference>
<keyword evidence="4 6" id="KW-0648">Protein biosynthesis</keyword>
<accession>A0A212L8G6</accession>
<evidence type="ECO:0000256" key="5">
    <source>
        <dbReference type="ARBA" id="ARBA00025050"/>
    </source>
</evidence>
<evidence type="ECO:0000256" key="7">
    <source>
        <dbReference type="SAM" id="Coils"/>
    </source>
</evidence>